<organism evidence="1 2">
    <name type="scientific">Ceratopteris richardii</name>
    <name type="common">Triangle waterfern</name>
    <dbReference type="NCBI Taxonomy" id="49495"/>
    <lineage>
        <taxon>Eukaryota</taxon>
        <taxon>Viridiplantae</taxon>
        <taxon>Streptophyta</taxon>
        <taxon>Embryophyta</taxon>
        <taxon>Tracheophyta</taxon>
        <taxon>Polypodiopsida</taxon>
        <taxon>Polypodiidae</taxon>
        <taxon>Polypodiales</taxon>
        <taxon>Pteridineae</taxon>
        <taxon>Pteridaceae</taxon>
        <taxon>Parkerioideae</taxon>
        <taxon>Ceratopteris</taxon>
    </lineage>
</organism>
<reference evidence="1" key="1">
    <citation type="submission" date="2021-08" db="EMBL/GenBank/DDBJ databases">
        <title>WGS assembly of Ceratopteris richardii.</title>
        <authorList>
            <person name="Marchant D.B."/>
            <person name="Chen G."/>
            <person name="Jenkins J."/>
            <person name="Shu S."/>
            <person name="Leebens-Mack J."/>
            <person name="Grimwood J."/>
            <person name="Schmutz J."/>
            <person name="Soltis P."/>
            <person name="Soltis D."/>
            <person name="Chen Z.-H."/>
        </authorList>
    </citation>
    <scope>NUCLEOTIDE SEQUENCE</scope>
    <source>
        <strain evidence="1">Whitten #5841</strain>
        <tissue evidence="1">Leaf</tissue>
    </source>
</reference>
<dbReference type="EMBL" id="CM035418">
    <property type="protein sequence ID" value="KAH7420814.1"/>
    <property type="molecule type" value="Genomic_DNA"/>
</dbReference>
<protein>
    <submittedName>
        <fullName evidence="1">Uncharacterized protein</fullName>
    </submittedName>
</protein>
<comment type="caution">
    <text evidence="1">The sequence shown here is derived from an EMBL/GenBank/DDBJ whole genome shotgun (WGS) entry which is preliminary data.</text>
</comment>
<keyword evidence="2" id="KW-1185">Reference proteome</keyword>
<accession>A0A8T2THJ6</accession>
<evidence type="ECO:0000313" key="1">
    <source>
        <dbReference type="EMBL" id="KAH7420814.1"/>
    </source>
</evidence>
<evidence type="ECO:0000313" key="2">
    <source>
        <dbReference type="Proteomes" id="UP000825935"/>
    </source>
</evidence>
<dbReference type="Proteomes" id="UP000825935">
    <property type="component" value="Chromosome 13"/>
</dbReference>
<proteinExistence type="predicted"/>
<dbReference type="AlphaFoldDB" id="A0A8T2THJ6"/>
<gene>
    <name evidence="1" type="ORF">KP509_13G024200</name>
</gene>
<sequence>MWFIMALAGASHYCLMRLLVKRRKSLHHPNTRCQDGTVVHGHSKSEDSVLLDNAQTSMTERMVAKNSVLHSRIQGPGSKGNLISHESNINEVVEEISIRNCSNPEDRVLSMLKLLGVEQMLQVRTGRTLQGQLIELGRSLLEAEQEEMLLKLCLVDPFGNGMPGMSWMPAFEVKKGSWQEEARYLRTWMSLSFRFMDFKYNKATSMRCLGISNVTGELEMEGHVCTGHLIFCEHDKSMQEYRVEEFDERDKSFYEKYQSRTAVLQVDGQAVFHLCARVSVKTTCYLQGVDRDQRWAYSYIAFPTPDVHALQQIPVYMVALGNVEKNGNPF</sequence>
<name>A0A8T2THJ6_CERRI</name>